<dbReference type="EMBL" id="LHZA01000120">
    <property type="protein sequence ID" value="KXU97390.1"/>
    <property type="molecule type" value="Genomic_DNA"/>
</dbReference>
<keyword evidence="6 12" id="KW-0812">Transmembrane</keyword>
<evidence type="ECO:0000256" key="4">
    <source>
        <dbReference type="ARBA" id="ARBA00022449"/>
    </source>
</evidence>
<dbReference type="Gene3D" id="6.10.140.1330">
    <property type="match status" value="1"/>
</dbReference>
<name>A0A149UTF9_9PROT</name>
<evidence type="ECO:0000256" key="2">
    <source>
        <dbReference type="ARBA" id="ARBA00007367"/>
    </source>
</evidence>
<feature type="transmembrane region" description="Helical" evidence="12">
    <location>
        <begin position="6"/>
        <end position="24"/>
    </location>
</feature>
<feature type="transmembrane region" description="Helical" evidence="12">
    <location>
        <begin position="208"/>
        <end position="229"/>
    </location>
</feature>
<evidence type="ECO:0000256" key="3">
    <source>
        <dbReference type="ARBA" id="ARBA00022448"/>
    </source>
</evidence>
<evidence type="ECO:0000313" key="15">
    <source>
        <dbReference type="EMBL" id="KXV71240.1"/>
    </source>
</evidence>
<comment type="caution">
    <text evidence="15">The sequence shown here is derived from an EMBL/GenBank/DDBJ whole genome shotgun (WGS) entry which is preliminary data.</text>
</comment>
<evidence type="ECO:0000313" key="20">
    <source>
        <dbReference type="Proteomes" id="UP000075473"/>
    </source>
</evidence>
<dbReference type="GO" id="GO:0005886">
    <property type="term" value="C:plasma membrane"/>
    <property type="evidence" value="ECO:0007669"/>
    <property type="project" value="UniProtKB-SubCell"/>
</dbReference>
<comment type="subcellular location">
    <subcellularLocation>
        <location evidence="1">Cell membrane</location>
        <topology evidence="1">Multi-pass membrane protein</topology>
    </subcellularLocation>
</comment>
<keyword evidence="5" id="KW-1003">Cell membrane</keyword>
<dbReference type="PANTHER" id="PTHR10110:SF195">
    <property type="entry name" value="NA(+)_H(+) ANTIPORTER NHAS2"/>
    <property type="match status" value="1"/>
</dbReference>
<dbReference type="InterPro" id="IPR006153">
    <property type="entry name" value="Cation/H_exchanger_TM"/>
</dbReference>
<keyword evidence="7 12" id="KW-1133">Transmembrane helix</keyword>
<protein>
    <submittedName>
        <fullName evidence="15">Sodium:proton antiporter</fullName>
    </submittedName>
</protein>
<feature type="transmembrane region" description="Helical" evidence="12">
    <location>
        <begin position="298"/>
        <end position="317"/>
    </location>
</feature>
<evidence type="ECO:0000313" key="16">
    <source>
        <dbReference type="EMBL" id="KXV78181.1"/>
    </source>
</evidence>
<dbReference type="GO" id="GO:0015386">
    <property type="term" value="F:potassium:proton antiporter activity"/>
    <property type="evidence" value="ECO:0007669"/>
    <property type="project" value="TreeGrafter"/>
</dbReference>
<evidence type="ECO:0000256" key="12">
    <source>
        <dbReference type="SAM" id="Phobius"/>
    </source>
</evidence>
<dbReference type="AlphaFoldDB" id="A0A149UTF9"/>
<comment type="similarity">
    <text evidence="2">Belongs to the monovalent cation:proton antiporter 1 (CPA1) transporter (TC 2.A.36) family.</text>
</comment>
<feature type="transmembrane region" description="Helical" evidence="12">
    <location>
        <begin position="100"/>
        <end position="125"/>
    </location>
</feature>
<keyword evidence="21" id="KW-1185">Reference proteome</keyword>
<evidence type="ECO:0000313" key="21">
    <source>
        <dbReference type="Proteomes" id="UP001523543"/>
    </source>
</evidence>
<feature type="transmembrane region" description="Helical" evidence="12">
    <location>
        <begin position="166"/>
        <end position="188"/>
    </location>
</feature>
<sequence length="420" mass="43248">MTPLALFALVMTLAAVFALLNDRLLRLPMSIGIMILALLASGGLMLADTVLPGSGLGHARAVLTQIDLPHTLLDGLLVFLLFAGAQAVDTRDLWGRRFSVLALAILGTLLAVLLFAGAMWGVFGLLGLPVSFAWCMVLGAILAPTDPVSVVGMLRRLGLPGPLQALFAGESLFNDGVGVVIFTVALGIATQGGSVHVAGLAEPFGWEVGGGLLLGLVGGGVSLLGLRAARDPHVELLISLALATSVYSLAAAFGMSGPIAAVTAGLAMGTPTAQAALTPEGRSEIPAFWGLVDEVLNALLFVVIGFQVLALSFHWPFVWAAAVAVPLSVLVRGASVLLATLPLYLVGREAMGVLAVLTWGGLRGGISLALVLSLPAGPEHDLLLCVCYSVITFTILVQGLSMQPLVRAFYPVSQTGSKEG</sequence>
<proteinExistence type="inferred from homology"/>
<feature type="domain" description="Cation/H+ exchanger transmembrane" evidence="13">
    <location>
        <begin position="14"/>
        <end position="407"/>
    </location>
</feature>
<dbReference type="GO" id="GO:0051453">
    <property type="term" value="P:regulation of intracellular pH"/>
    <property type="evidence" value="ECO:0007669"/>
    <property type="project" value="TreeGrafter"/>
</dbReference>
<keyword evidence="3" id="KW-0813">Transport</keyword>
<dbReference type="Proteomes" id="UP000075462">
    <property type="component" value="Unassembled WGS sequence"/>
</dbReference>
<reference evidence="17 21" key="2">
    <citation type="submission" date="2022-06" db="EMBL/GenBank/DDBJ databases">
        <title>Acetobacer genomes from food samples.</title>
        <authorList>
            <person name="Sombolestani A."/>
        </authorList>
    </citation>
    <scope>NUCLEOTIDE SEQUENCE [LARGE SCALE GENOMIC DNA]</scope>
    <source>
        <strain evidence="17 21">R-83281</strain>
    </source>
</reference>
<keyword evidence="10 12" id="KW-0472">Membrane</keyword>
<feature type="transmembrane region" description="Helical" evidence="12">
    <location>
        <begin position="71"/>
        <end position="88"/>
    </location>
</feature>
<evidence type="ECO:0000256" key="8">
    <source>
        <dbReference type="ARBA" id="ARBA00023053"/>
    </source>
</evidence>
<evidence type="ECO:0000256" key="11">
    <source>
        <dbReference type="ARBA" id="ARBA00023201"/>
    </source>
</evidence>
<keyword evidence="8" id="KW-0915">Sodium</keyword>
<dbReference type="PATRIC" id="fig|178900.5.peg.2981"/>
<evidence type="ECO:0000313" key="14">
    <source>
        <dbReference type="EMBL" id="KXU97390.1"/>
    </source>
</evidence>
<dbReference type="InterPro" id="IPR018422">
    <property type="entry name" value="Cation/H_exchanger_CPA1"/>
</dbReference>
<feature type="transmembrane region" description="Helical" evidence="12">
    <location>
        <begin position="131"/>
        <end position="154"/>
    </location>
</feature>
<dbReference type="GO" id="GO:0015385">
    <property type="term" value="F:sodium:proton antiporter activity"/>
    <property type="evidence" value="ECO:0007669"/>
    <property type="project" value="InterPro"/>
</dbReference>
<keyword evidence="11" id="KW-0739">Sodium transport</keyword>
<dbReference type="Pfam" id="PF00999">
    <property type="entry name" value="Na_H_Exchanger"/>
    <property type="match status" value="1"/>
</dbReference>
<dbReference type="EMBL" id="LIAA01000015">
    <property type="protein sequence ID" value="KXV78181.1"/>
    <property type="molecule type" value="Genomic_DNA"/>
</dbReference>
<feature type="transmembrane region" description="Helical" evidence="12">
    <location>
        <begin position="323"/>
        <end position="346"/>
    </location>
</feature>
<reference evidence="18 19" key="1">
    <citation type="submission" date="2015-06" db="EMBL/GenBank/DDBJ databases">
        <title>Improved classification and identification of acetic acid bacteria using matrix-assisted laser desorption/ionization time-of-flight mass spectrometry; Gluconobacter nephelii and Gluconobacter uchimurae are later heterotypic synonyms of Gluconobacter japonicus and Gluconobacter oxydans, respectively.</title>
        <authorList>
            <person name="Li L."/>
            <person name="Cleenwerck I."/>
            <person name="De Vuyst L."/>
            <person name="Vandamme P."/>
        </authorList>
    </citation>
    <scope>NUCLEOTIDE SEQUENCE [LARGE SCALE GENOMIC DNA]</scope>
    <source>
        <strain evidence="16 19">LMG 1545</strain>
        <strain evidence="15 18">LMG 1608</strain>
        <strain evidence="14 20">LMG 1625</strain>
    </source>
</reference>
<evidence type="ECO:0000313" key="18">
    <source>
        <dbReference type="Proteomes" id="UP000075312"/>
    </source>
</evidence>
<dbReference type="Proteomes" id="UP000075473">
    <property type="component" value="Unassembled WGS sequence"/>
</dbReference>
<dbReference type="EMBL" id="JAMYZR010000012">
    <property type="protein sequence ID" value="MCP1246155.1"/>
    <property type="molecule type" value="Genomic_DNA"/>
</dbReference>
<dbReference type="RefSeq" id="WP_062142857.1">
    <property type="nucleotide sequence ID" value="NZ_JAMYZR010000012.1"/>
</dbReference>
<dbReference type="GO" id="GO:0098719">
    <property type="term" value="P:sodium ion import across plasma membrane"/>
    <property type="evidence" value="ECO:0007669"/>
    <property type="project" value="TreeGrafter"/>
</dbReference>
<feature type="transmembrane region" description="Helical" evidence="12">
    <location>
        <begin position="380"/>
        <end position="400"/>
    </location>
</feature>
<evidence type="ECO:0000256" key="10">
    <source>
        <dbReference type="ARBA" id="ARBA00023136"/>
    </source>
</evidence>
<keyword evidence="9" id="KW-0406">Ion transport</keyword>
<evidence type="ECO:0000256" key="6">
    <source>
        <dbReference type="ARBA" id="ARBA00022692"/>
    </source>
</evidence>
<evidence type="ECO:0000313" key="19">
    <source>
        <dbReference type="Proteomes" id="UP000075462"/>
    </source>
</evidence>
<evidence type="ECO:0000259" key="13">
    <source>
        <dbReference type="Pfam" id="PF00999"/>
    </source>
</evidence>
<dbReference type="OrthoDB" id="9774146at2"/>
<dbReference type="Proteomes" id="UP001523543">
    <property type="component" value="Unassembled WGS sequence"/>
</dbReference>
<evidence type="ECO:0000256" key="9">
    <source>
        <dbReference type="ARBA" id="ARBA00023065"/>
    </source>
</evidence>
<keyword evidence="4" id="KW-0050">Antiport</keyword>
<evidence type="ECO:0000256" key="1">
    <source>
        <dbReference type="ARBA" id="ARBA00004651"/>
    </source>
</evidence>
<evidence type="ECO:0000256" key="7">
    <source>
        <dbReference type="ARBA" id="ARBA00022989"/>
    </source>
</evidence>
<gene>
    <name evidence="14" type="ORF">AD928_03745</name>
    <name evidence="15" type="ORF">AD952_09895</name>
    <name evidence="16" type="ORF">AD954_03900</name>
    <name evidence="17" type="ORF">NKW54_09400</name>
</gene>
<dbReference type="PANTHER" id="PTHR10110">
    <property type="entry name" value="SODIUM/HYDROGEN EXCHANGER"/>
    <property type="match status" value="1"/>
</dbReference>
<accession>A0A149UTF9</accession>
<organism evidence="15 18">
    <name type="scientific">Acetobacter cerevisiae</name>
    <dbReference type="NCBI Taxonomy" id="178900"/>
    <lineage>
        <taxon>Bacteria</taxon>
        <taxon>Pseudomonadati</taxon>
        <taxon>Pseudomonadota</taxon>
        <taxon>Alphaproteobacteria</taxon>
        <taxon>Acetobacterales</taxon>
        <taxon>Acetobacteraceae</taxon>
        <taxon>Acetobacter</taxon>
    </lineage>
</organism>
<evidence type="ECO:0000313" key="17">
    <source>
        <dbReference type="EMBL" id="MCP1246155.1"/>
    </source>
</evidence>
<dbReference type="Proteomes" id="UP000075312">
    <property type="component" value="Unassembled WGS sequence"/>
</dbReference>
<evidence type="ECO:0000256" key="5">
    <source>
        <dbReference type="ARBA" id="ARBA00022475"/>
    </source>
</evidence>
<dbReference type="EMBL" id="LHZY01000031">
    <property type="protein sequence ID" value="KXV71240.1"/>
    <property type="molecule type" value="Genomic_DNA"/>
</dbReference>
<feature type="transmembrane region" description="Helical" evidence="12">
    <location>
        <begin position="31"/>
        <end position="51"/>
    </location>
</feature>
<feature type="transmembrane region" description="Helical" evidence="12">
    <location>
        <begin position="353"/>
        <end position="374"/>
    </location>
</feature>